<reference evidence="6" key="1">
    <citation type="submission" date="2017-06" db="EMBL/GenBank/DDBJ databases">
        <authorList>
            <person name="Varghese N."/>
            <person name="Submissions S."/>
        </authorList>
    </citation>
    <scope>NUCLEOTIDE SEQUENCE [LARGE SCALE GENOMIC DNA]</scope>
    <source>
        <strain evidence="6">JCM 23211</strain>
    </source>
</reference>
<protein>
    <submittedName>
        <fullName evidence="5">Iron complex transport system ATP-binding protein</fullName>
    </submittedName>
</protein>
<dbReference type="SMART" id="SM00382">
    <property type="entry name" value="AAA"/>
    <property type="match status" value="1"/>
</dbReference>
<dbReference type="RefSeq" id="WP_089245628.1">
    <property type="nucleotide sequence ID" value="NZ_FZOW01000005.1"/>
</dbReference>
<evidence type="ECO:0000313" key="6">
    <source>
        <dbReference type="Proteomes" id="UP000198327"/>
    </source>
</evidence>
<sequence>MNAAQVHFDGVSMDIAARRIISAAQFTAESGTIVGVLGRNGSGKSTLLRALYRAATPVEGEAWVNDRAASATRPRHWAQVVAVMGQEMAEEGPITVRETVALGRTPHHRGFGGDTAEDRRIVAEAMLRVGVSEFADRRMSSLSGGEKQRVRLARALAQQTPVLVLDEPTNHLDASHRYELLDLVRALGKTTLLAIHDLELALRYCDSVVVLAGGGVAHVGPPTEVLETRVLREVFDIDAYVHVDAATDSAFLHIHGAAGRSRLARTKGTT</sequence>
<dbReference type="InterPro" id="IPR017871">
    <property type="entry name" value="ABC_transporter-like_CS"/>
</dbReference>
<dbReference type="Proteomes" id="UP000198327">
    <property type="component" value="Unassembled WGS sequence"/>
</dbReference>
<dbReference type="InterPro" id="IPR003439">
    <property type="entry name" value="ABC_transporter-like_ATP-bd"/>
</dbReference>
<proteinExistence type="predicted"/>
<evidence type="ECO:0000256" key="3">
    <source>
        <dbReference type="ARBA" id="ARBA00022840"/>
    </source>
</evidence>
<keyword evidence="3 5" id="KW-0067">ATP-binding</keyword>
<dbReference type="FunFam" id="3.40.50.300:FF:000134">
    <property type="entry name" value="Iron-enterobactin ABC transporter ATP-binding protein"/>
    <property type="match status" value="1"/>
</dbReference>
<dbReference type="InterPro" id="IPR027417">
    <property type="entry name" value="P-loop_NTPase"/>
</dbReference>
<dbReference type="AlphaFoldDB" id="A0A239H273"/>
<dbReference type="GO" id="GO:0016887">
    <property type="term" value="F:ATP hydrolysis activity"/>
    <property type="evidence" value="ECO:0007669"/>
    <property type="project" value="InterPro"/>
</dbReference>
<evidence type="ECO:0000259" key="4">
    <source>
        <dbReference type="PROSITE" id="PS50893"/>
    </source>
</evidence>
<organism evidence="5 6">
    <name type="scientific">Rhodococcoides kyotonense</name>
    <dbReference type="NCBI Taxonomy" id="398843"/>
    <lineage>
        <taxon>Bacteria</taxon>
        <taxon>Bacillati</taxon>
        <taxon>Actinomycetota</taxon>
        <taxon>Actinomycetes</taxon>
        <taxon>Mycobacteriales</taxon>
        <taxon>Nocardiaceae</taxon>
        <taxon>Rhodococcoides</taxon>
    </lineage>
</organism>
<keyword evidence="6" id="KW-1185">Reference proteome</keyword>
<dbReference type="PROSITE" id="PS00211">
    <property type="entry name" value="ABC_TRANSPORTER_1"/>
    <property type="match status" value="1"/>
</dbReference>
<dbReference type="PANTHER" id="PTHR42794">
    <property type="entry name" value="HEMIN IMPORT ATP-BINDING PROTEIN HMUV"/>
    <property type="match status" value="1"/>
</dbReference>
<gene>
    <name evidence="5" type="ORF">SAMN05421642_10559</name>
</gene>
<accession>A0A239H273</accession>
<keyword evidence="2" id="KW-0547">Nucleotide-binding</keyword>
<name>A0A239H273_9NOCA</name>
<dbReference type="InterPro" id="IPR003593">
    <property type="entry name" value="AAA+_ATPase"/>
</dbReference>
<dbReference type="PANTHER" id="PTHR42794:SF2">
    <property type="entry name" value="ABC TRANSPORTER ATP-BINDING PROTEIN"/>
    <property type="match status" value="1"/>
</dbReference>
<dbReference type="EMBL" id="FZOW01000005">
    <property type="protein sequence ID" value="SNS75576.1"/>
    <property type="molecule type" value="Genomic_DNA"/>
</dbReference>
<dbReference type="Gene3D" id="3.40.50.300">
    <property type="entry name" value="P-loop containing nucleotide triphosphate hydrolases"/>
    <property type="match status" value="1"/>
</dbReference>
<evidence type="ECO:0000256" key="2">
    <source>
        <dbReference type="ARBA" id="ARBA00022741"/>
    </source>
</evidence>
<dbReference type="Pfam" id="PF00005">
    <property type="entry name" value="ABC_tran"/>
    <property type="match status" value="1"/>
</dbReference>
<keyword evidence="1" id="KW-0813">Transport</keyword>
<dbReference type="CDD" id="cd03214">
    <property type="entry name" value="ABC_Iron-Siderophores_B12_Hemin"/>
    <property type="match status" value="1"/>
</dbReference>
<dbReference type="SUPFAM" id="SSF52540">
    <property type="entry name" value="P-loop containing nucleoside triphosphate hydrolases"/>
    <property type="match status" value="1"/>
</dbReference>
<evidence type="ECO:0000256" key="1">
    <source>
        <dbReference type="ARBA" id="ARBA00022448"/>
    </source>
</evidence>
<dbReference type="GO" id="GO:0005524">
    <property type="term" value="F:ATP binding"/>
    <property type="evidence" value="ECO:0007669"/>
    <property type="project" value="UniProtKB-KW"/>
</dbReference>
<evidence type="ECO:0000313" key="5">
    <source>
        <dbReference type="EMBL" id="SNS75576.1"/>
    </source>
</evidence>
<dbReference type="OrthoDB" id="3579586at2"/>
<feature type="domain" description="ABC transporter" evidence="4">
    <location>
        <begin position="6"/>
        <end position="238"/>
    </location>
</feature>
<dbReference type="PROSITE" id="PS50893">
    <property type="entry name" value="ABC_TRANSPORTER_2"/>
    <property type="match status" value="1"/>
</dbReference>